<comment type="function">
    <text evidence="6">Part of the ABC transporter complex HmuTUV involved in hemin import. Responsible for energy coupling to the transport system.</text>
</comment>
<dbReference type="Proteomes" id="UP001501788">
    <property type="component" value="Unassembled WGS sequence"/>
</dbReference>
<keyword evidence="1" id="KW-0813">Transport</keyword>
<keyword evidence="5" id="KW-1278">Translocase</keyword>
<dbReference type="EMBL" id="BAABEX010000029">
    <property type="protein sequence ID" value="GAA4429316.1"/>
    <property type="molecule type" value="Genomic_DNA"/>
</dbReference>
<evidence type="ECO:0000259" key="8">
    <source>
        <dbReference type="PROSITE" id="PS50893"/>
    </source>
</evidence>
<keyword evidence="2" id="KW-1003">Cell membrane</keyword>
<accession>A0ABP8LJF8</accession>
<evidence type="ECO:0000256" key="5">
    <source>
        <dbReference type="ARBA" id="ARBA00022967"/>
    </source>
</evidence>
<evidence type="ECO:0000256" key="7">
    <source>
        <dbReference type="SAM" id="MobiDB-lite"/>
    </source>
</evidence>
<dbReference type="InterPro" id="IPR003439">
    <property type="entry name" value="ABC_transporter-like_ATP-bd"/>
</dbReference>
<dbReference type="InterPro" id="IPR027417">
    <property type="entry name" value="P-loop_NTPase"/>
</dbReference>
<gene>
    <name evidence="9" type="ORF">GCM10023090_29250</name>
</gene>
<dbReference type="PROSITE" id="PS50893">
    <property type="entry name" value="ABC_TRANSPORTER_2"/>
    <property type="match status" value="1"/>
</dbReference>
<evidence type="ECO:0000313" key="9">
    <source>
        <dbReference type="EMBL" id="GAA4429316.1"/>
    </source>
</evidence>
<feature type="compositionally biased region" description="Polar residues" evidence="7">
    <location>
        <begin position="1"/>
        <end position="17"/>
    </location>
</feature>
<evidence type="ECO:0000256" key="3">
    <source>
        <dbReference type="ARBA" id="ARBA00022741"/>
    </source>
</evidence>
<dbReference type="InterPro" id="IPR003593">
    <property type="entry name" value="AAA+_ATPase"/>
</dbReference>
<evidence type="ECO:0000256" key="6">
    <source>
        <dbReference type="ARBA" id="ARBA00037066"/>
    </source>
</evidence>
<evidence type="ECO:0000256" key="1">
    <source>
        <dbReference type="ARBA" id="ARBA00022448"/>
    </source>
</evidence>
<dbReference type="Pfam" id="PF00005">
    <property type="entry name" value="ABC_tran"/>
    <property type="match status" value="1"/>
</dbReference>
<dbReference type="SMART" id="SM00382">
    <property type="entry name" value="AAA"/>
    <property type="match status" value="1"/>
</dbReference>
<keyword evidence="2" id="KW-0472">Membrane</keyword>
<dbReference type="Gene3D" id="3.40.50.300">
    <property type="entry name" value="P-loop containing nucleotide triphosphate hydrolases"/>
    <property type="match status" value="1"/>
</dbReference>
<sequence length="325" mass="33589">MSALWTQRSTAAAQSVPQAARRATPDARAADGGRGWLVCESAAIAPPGAAVLATVSAAWRAGRLTAVLGPNGAGKSTLLGVLTGQHAPRSGRVWIDGEAVLPATPTAARALACRRAVMLQESPVAFDFTVQEVVELGRYPHRLHPSAHEATIVQQALAATGVQHLAQRGIQSLSGGEKARAHLARALAQVWEPAPCGRPRWLLLDEPTAALDLAHQHAVLALLRERAEQQGLGVVVVLHDLNLALRYAHDAALLAGGACTSGPVDEVLTPQAIARAWGVRARVVVGEGGVRQYLFAAGAGGDGDAAVALPGQAMDAGAMSCTPCR</sequence>
<comment type="caution">
    <text evidence="9">The sequence shown here is derived from an EMBL/GenBank/DDBJ whole genome shotgun (WGS) entry which is preliminary data.</text>
</comment>
<dbReference type="PANTHER" id="PTHR42794:SF1">
    <property type="entry name" value="HEMIN IMPORT ATP-BINDING PROTEIN HMUV"/>
    <property type="match status" value="1"/>
</dbReference>
<keyword evidence="3" id="KW-0547">Nucleotide-binding</keyword>
<evidence type="ECO:0000313" key="10">
    <source>
        <dbReference type="Proteomes" id="UP001501788"/>
    </source>
</evidence>
<dbReference type="PANTHER" id="PTHR42794">
    <property type="entry name" value="HEMIN IMPORT ATP-BINDING PROTEIN HMUV"/>
    <property type="match status" value="1"/>
</dbReference>
<keyword evidence="10" id="KW-1185">Reference proteome</keyword>
<feature type="region of interest" description="Disordered" evidence="7">
    <location>
        <begin position="1"/>
        <end position="29"/>
    </location>
</feature>
<dbReference type="SUPFAM" id="SSF52540">
    <property type="entry name" value="P-loop containing nucleoside triphosphate hydrolases"/>
    <property type="match status" value="1"/>
</dbReference>
<name>A0ABP8LJF8_9BURK</name>
<dbReference type="RefSeq" id="WP_345066829.1">
    <property type="nucleotide sequence ID" value="NZ_BAABEX010000029.1"/>
</dbReference>
<dbReference type="NCBIfam" id="NF010068">
    <property type="entry name" value="PRK13548.1"/>
    <property type="match status" value="1"/>
</dbReference>
<evidence type="ECO:0000256" key="4">
    <source>
        <dbReference type="ARBA" id="ARBA00022840"/>
    </source>
</evidence>
<organism evidence="9 10">
    <name type="scientific">Acidovorax lacteus</name>
    <dbReference type="NCBI Taxonomy" id="1924988"/>
    <lineage>
        <taxon>Bacteria</taxon>
        <taxon>Pseudomonadati</taxon>
        <taxon>Pseudomonadota</taxon>
        <taxon>Betaproteobacteria</taxon>
        <taxon>Burkholderiales</taxon>
        <taxon>Comamonadaceae</taxon>
        <taxon>Acidovorax</taxon>
    </lineage>
</organism>
<feature type="domain" description="ABC transporter" evidence="8">
    <location>
        <begin position="37"/>
        <end position="281"/>
    </location>
</feature>
<reference evidence="10" key="1">
    <citation type="journal article" date="2019" name="Int. J. Syst. Evol. Microbiol.">
        <title>The Global Catalogue of Microorganisms (GCM) 10K type strain sequencing project: providing services to taxonomists for standard genome sequencing and annotation.</title>
        <authorList>
            <consortium name="The Broad Institute Genomics Platform"/>
            <consortium name="The Broad Institute Genome Sequencing Center for Infectious Disease"/>
            <person name="Wu L."/>
            <person name="Ma J."/>
        </authorList>
    </citation>
    <scope>NUCLEOTIDE SEQUENCE [LARGE SCALE GENOMIC DNA]</scope>
    <source>
        <strain evidence="10">JCM 31890</strain>
    </source>
</reference>
<dbReference type="CDD" id="cd03214">
    <property type="entry name" value="ABC_Iron-Siderophores_B12_Hemin"/>
    <property type="match status" value="1"/>
</dbReference>
<keyword evidence="4" id="KW-0067">ATP-binding</keyword>
<evidence type="ECO:0000256" key="2">
    <source>
        <dbReference type="ARBA" id="ARBA00022475"/>
    </source>
</evidence>
<protein>
    <recommendedName>
        <fullName evidence="8">ABC transporter domain-containing protein</fullName>
    </recommendedName>
</protein>
<proteinExistence type="predicted"/>